<keyword evidence="1" id="KW-0812">Transmembrane</keyword>
<dbReference type="EMBL" id="JAYWIO010000002">
    <property type="protein sequence ID" value="KAK7282658.1"/>
    <property type="molecule type" value="Genomic_DNA"/>
</dbReference>
<gene>
    <name evidence="2" type="ORF">RIF29_11607</name>
</gene>
<feature type="transmembrane region" description="Helical" evidence="1">
    <location>
        <begin position="126"/>
        <end position="155"/>
    </location>
</feature>
<comment type="caution">
    <text evidence="2">The sequence shown here is derived from an EMBL/GenBank/DDBJ whole genome shotgun (WGS) entry which is preliminary data.</text>
</comment>
<name>A0AAN9IMC2_CROPI</name>
<dbReference type="AlphaFoldDB" id="A0AAN9IMC2"/>
<feature type="transmembrane region" description="Helical" evidence="1">
    <location>
        <begin position="167"/>
        <end position="190"/>
    </location>
</feature>
<evidence type="ECO:0000256" key="1">
    <source>
        <dbReference type="SAM" id="Phobius"/>
    </source>
</evidence>
<dbReference type="Proteomes" id="UP001372338">
    <property type="component" value="Unassembled WGS sequence"/>
</dbReference>
<keyword evidence="1" id="KW-1133">Transmembrane helix</keyword>
<keyword evidence="3" id="KW-1185">Reference proteome</keyword>
<sequence length="311" mass="35726">MDREQEEMKSLGLFGVYKESYKIIFSWRKIFSQITLTLILPLSFSFLIHIEVSNVLFKNLMSSTEQMLSSEWATFWLFKLFYFTFLLIFSLLSTSAVVYTIASIYIAREVTFNKVMSVLPKVWKRLVVTFLCISFALFAYSIIALLVTSMLIFGVHSDGMETLVIMVIFYLAGLVYLSGMWQLAIVVSALEDSLGLEAMRKSKKLIKGKMGLLMLIVLKLTVSCVLIQFLFNKVVLHGWRLLGSLDRTAFGILCFLLLSLFFLLMLVLQTVLFFICKSYHHENVDKYALSDCLEKYEPWKAKGVQLEPVTN</sequence>
<dbReference type="PANTHER" id="PTHR33133">
    <property type="entry name" value="OS08G0107100 PROTEIN-RELATED"/>
    <property type="match status" value="1"/>
</dbReference>
<accession>A0AAN9IMC2</accession>
<evidence type="ECO:0000313" key="2">
    <source>
        <dbReference type="EMBL" id="KAK7282658.1"/>
    </source>
</evidence>
<feature type="transmembrane region" description="Helical" evidence="1">
    <location>
        <begin position="30"/>
        <end position="50"/>
    </location>
</feature>
<evidence type="ECO:0000313" key="3">
    <source>
        <dbReference type="Proteomes" id="UP001372338"/>
    </source>
</evidence>
<organism evidence="2 3">
    <name type="scientific">Crotalaria pallida</name>
    <name type="common">Smooth rattlebox</name>
    <name type="synonym">Crotalaria striata</name>
    <dbReference type="NCBI Taxonomy" id="3830"/>
    <lineage>
        <taxon>Eukaryota</taxon>
        <taxon>Viridiplantae</taxon>
        <taxon>Streptophyta</taxon>
        <taxon>Embryophyta</taxon>
        <taxon>Tracheophyta</taxon>
        <taxon>Spermatophyta</taxon>
        <taxon>Magnoliopsida</taxon>
        <taxon>eudicotyledons</taxon>
        <taxon>Gunneridae</taxon>
        <taxon>Pentapetalae</taxon>
        <taxon>rosids</taxon>
        <taxon>fabids</taxon>
        <taxon>Fabales</taxon>
        <taxon>Fabaceae</taxon>
        <taxon>Papilionoideae</taxon>
        <taxon>50 kb inversion clade</taxon>
        <taxon>genistoids sensu lato</taxon>
        <taxon>core genistoids</taxon>
        <taxon>Crotalarieae</taxon>
        <taxon>Crotalaria</taxon>
    </lineage>
</organism>
<reference evidence="2 3" key="1">
    <citation type="submission" date="2024-01" db="EMBL/GenBank/DDBJ databases">
        <title>The genomes of 5 underutilized Papilionoideae crops provide insights into root nodulation and disease resistanc.</title>
        <authorList>
            <person name="Yuan L."/>
        </authorList>
    </citation>
    <scope>NUCLEOTIDE SEQUENCE [LARGE SCALE GENOMIC DNA]</scope>
    <source>
        <strain evidence="2">ZHUSHIDOU_FW_LH</strain>
        <tissue evidence="2">Leaf</tissue>
    </source>
</reference>
<feature type="transmembrane region" description="Helical" evidence="1">
    <location>
        <begin position="250"/>
        <end position="276"/>
    </location>
</feature>
<feature type="transmembrane region" description="Helical" evidence="1">
    <location>
        <begin position="211"/>
        <end position="230"/>
    </location>
</feature>
<proteinExistence type="predicted"/>
<feature type="transmembrane region" description="Helical" evidence="1">
    <location>
        <begin position="80"/>
        <end position="106"/>
    </location>
</feature>
<dbReference type="PANTHER" id="PTHR33133:SF51">
    <property type="entry name" value="THH1_TOM1_TOM3 DOMAIN-CONTAINING PROTEIN"/>
    <property type="match status" value="1"/>
</dbReference>
<keyword evidence="1" id="KW-0472">Membrane</keyword>
<protein>
    <submittedName>
        <fullName evidence="2">Uncharacterized protein</fullName>
    </submittedName>
</protein>